<dbReference type="PANTHER" id="PTHR30540">
    <property type="entry name" value="OSMOTIC STRESS POTASSIUM TRANSPORTER"/>
    <property type="match status" value="1"/>
</dbReference>
<keyword evidence="6 11" id="KW-0769">Symport</keyword>
<dbReference type="InterPro" id="IPR053952">
    <property type="entry name" value="K_trans_C"/>
</dbReference>
<dbReference type="Pfam" id="PF22776">
    <property type="entry name" value="K_trans_C"/>
    <property type="match status" value="1"/>
</dbReference>
<comment type="catalytic activity">
    <reaction evidence="11">
        <text>K(+)(in) + H(+)(in) = K(+)(out) + H(+)(out)</text>
        <dbReference type="Rhea" id="RHEA:28490"/>
        <dbReference type="ChEBI" id="CHEBI:15378"/>
        <dbReference type="ChEBI" id="CHEBI:29103"/>
    </reaction>
</comment>
<feature type="transmembrane region" description="Helical" evidence="11">
    <location>
        <begin position="294"/>
        <end position="326"/>
    </location>
</feature>
<dbReference type="InterPro" id="IPR053951">
    <property type="entry name" value="K_trans_N"/>
</dbReference>
<reference evidence="14 15" key="1">
    <citation type="submission" date="2022-03" db="EMBL/GenBank/DDBJ databases">
        <title>Complete genome sequence of Enterococcus innesii DB-1.</title>
        <authorList>
            <person name="Fukuda D."/>
            <person name="Nolasco-Hipolito C."/>
        </authorList>
    </citation>
    <scope>NUCLEOTIDE SEQUENCE [LARGE SCALE GENOMIC DNA]</scope>
    <source>
        <strain evidence="14 15">DB-1</strain>
    </source>
</reference>
<dbReference type="HAMAP" id="MF_01522">
    <property type="entry name" value="Kup"/>
    <property type="match status" value="1"/>
</dbReference>
<feature type="transmembrane region" description="Helical" evidence="11">
    <location>
        <begin position="218"/>
        <end position="236"/>
    </location>
</feature>
<feature type="transmembrane region" description="Helical" evidence="11">
    <location>
        <begin position="50"/>
        <end position="77"/>
    </location>
</feature>
<name>A0ABM7XRY5_9ENTE</name>
<feature type="transmembrane region" description="Helical" evidence="11">
    <location>
        <begin position="256"/>
        <end position="274"/>
    </location>
</feature>
<accession>A0ABM7XRY5</accession>
<dbReference type="InterPro" id="IPR023051">
    <property type="entry name" value="Kup"/>
</dbReference>
<keyword evidence="5 11" id="KW-0812">Transmembrane</keyword>
<feature type="transmembrane region" description="Helical" evidence="11">
    <location>
        <begin position="145"/>
        <end position="163"/>
    </location>
</feature>
<keyword evidence="9 11" id="KW-0406">Ion transport</keyword>
<keyword evidence="10 11" id="KW-0472">Membrane</keyword>
<feature type="transmembrane region" description="Helical" evidence="11">
    <location>
        <begin position="374"/>
        <end position="395"/>
    </location>
</feature>
<evidence type="ECO:0000313" key="14">
    <source>
        <dbReference type="EMBL" id="BDG67842.1"/>
    </source>
</evidence>
<proteinExistence type="inferred from homology"/>
<feature type="domain" description="K+ potassium transporter integral membrane" evidence="12">
    <location>
        <begin position="15"/>
        <end position="463"/>
    </location>
</feature>
<keyword evidence="8 11" id="KW-1133">Transmembrane helix</keyword>
<evidence type="ECO:0000256" key="4">
    <source>
        <dbReference type="ARBA" id="ARBA00022538"/>
    </source>
</evidence>
<evidence type="ECO:0000256" key="3">
    <source>
        <dbReference type="ARBA" id="ARBA00022475"/>
    </source>
</evidence>
<evidence type="ECO:0000256" key="11">
    <source>
        <dbReference type="HAMAP-Rule" id="MF_01522"/>
    </source>
</evidence>
<comment type="function">
    <text evidence="11">Transport of potassium into the cell. Likely operates as a K(+):H(+) symporter.</text>
</comment>
<evidence type="ECO:0000256" key="5">
    <source>
        <dbReference type="ARBA" id="ARBA00022692"/>
    </source>
</evidence>
<keyword evidence="15" id="KW-1185">Reference proteome</keyword>
<dbReference type="GeneID" id="83457389"/>
<dbReference type="Pfam" id="PF02705">
    <property type="entry name" value="K_trans"/>
    <property type="match status" value="1"/>
</dbReference>
<feature type="transmembrane region" description="Helical" evidence="11">
    <location>
        <begin position="347"/>
        <end position="368"/>
    </location>
</feature>
<evidence type="ECO:0000256" key="10">
    <source>
        <dbReference type="ARBA" id="ARBA00023136"/>
    </source>
</evidence>
<dbReference type="Proteomes" id="UP000831692">
    <property type="component" value="Chromosome"/>
</dbReference>
<evidence type="ECO:0000256" key="9">
    <source>
        <dbReference type="ARBA" id="ARBA00023065"/>
    </source>
</evidence>
<comment type="similarity">
    <text evidence="11">Belongs to the HAK/KUP transporter (TC 2.A.72) family.</text>
</comment>
<organism evidence="14 15">
    <name type="scientific">Enterococcus innesii</name>
    <dbReference type="NCBI Taxonomy" id="2839759"/>
    <lineage>
        <taxon>Bacteria</taxon>
        <taxon>Bacillati</taxon>
        <taxon>Bacillota</taxon>
        <taxon>Bacilli</taxon>
        <taxon>Lactobacillales</taxon>
        <taxon>Enterococcaceae</taxon>
        <taxon>Enterococcus</taxon>
    </lineage>
</organism>
<dbReference type="InterPro" id="IPR003855">
    <property type="entry name" value="K+_transporter"/>
</dbReference>
<evidence type="ECO:0000256" key="7">
    <source>
        <dbReference type="ARBA" id="ARBA00022958"/>
    </source>
</evidence>
<feature type="transmembrane region" description="Helical" evidence="11">
    <location>
        <begin position="175"/>
        <end position="198"/>
    </location>
</feature>
<evidence type="ECO:0000313" key="15">
    <source>
        <dbReference type="Proteomes" id="UP000831692"/>
    </source>
</evidence>
<keyword evidence="7 11" id="KW-0630">Potassium</keyword>
<keyword evidence="3 11" id="KW-1003">Cell membrane</keyword>
<feature type="transmembrane region" description="Helical" evidence="11">
    <location>
        <begin position="98"/>
        <end position="125"/>
    </location>
</feature>
<evidence type="ECO:0000256" key="6">
    <source>
        <dbReference type="ARBA" id="ARBA00022847"/>
    </source>
</evidence>
<comment type="subcellular location">
    <subcellularLocation>
        <location evidence="11">Cell membrane</location>
        <topology evidence="11">Multi-pass membrane protein</topology>
    </subcellularLocation>
    <subcellularLocation>
        <location evidence="1">Membrane</location>
        <topology evidence="1">Multi-pass membrane protein</topology>
    </subcellularLocation>
</comment>
<evidence type="ECO:0000256" key="1">
    <source>
        <dbReference type="ARBA" id="ARBA00004141"/>
    </source>
</evidence>
<feature type="domain" description="K+ potassium transporter C-terminal" evidence="13">
    <location>
        <begin position="486"/>
        <end position="643"/>
    </location>
</feature>
<dbReference type="EMBL" id="AP025635">
    <property type="protein sequence ID" value="BDG67842.1"/>
    <property type="molecule type" value="Genomic_DNA"/>
</dbReference>
<gene>
    <name evidence="11 14" type="primary">kup</name>
    <name evidence="14" type="ORF">ENLAB_14060</name>
</gene>
<sequence length="666" mass="74463">MSSSKMKKVTAGGLLVAMGVVYGDIGTSPLYVMKALVEDNGGLRTLTPDFILGSVSLVFWTLTLLTTIKYVLIALNADNHGEGGIFSLYTLVRKNSRYLIIPAIIGGAALLADGVLTPAVTVTTAIEGLRGIPVFFDRFGNDQSIIVGITLAILLVLFALQRFGTEFVGKAFGPIMLGWFTFLGIVGVMNFAGDLSVIRALDPRYAINLLFSPDNSSGLFILGNIFLATTGAEALYSDLGHVGKKNIYASWPYIKICLMLNYFGQAAWLLQVYQNPTYQEIENLNPFFQALPQGWTVFGVSFATLAAIIASQALLSGSFTLVSEAIKLKLLPRMQIIYPGASIGQMYIPALNTLLWIACSGVVLFFRTSTHMEAAYGLAITVTMLMTTVLLYFYLHQNKKTRFLAPFITLFFAVIEGIFFISSATKFFHGGYVAILLACLIIGVMLIWEWGNRIQENAAEEVALSTYIPQLKQLREDDSLPLSQTNVVFMVPKLQDDQIGQQFIYSILDKRPKRAKVYWFVNVEVTDEPYTKKYEVSMADTDFIVKLKLYLGFRVPQEVNLYIRQIIQELMKDGRLPLQPQRYSLTPGRNVGDFQFVMIEEELSNATALSKWQKQVMQTKLFIKRHTISPERWFGLEYSDVVHETVPLVIGQMKESSLTELRIEER</sequence>
<dbReference type="RefSeq" id="WP_081117824.1">
    <property type="nucleotide sequence ID" value="NZ_AP025635.1"/>
</dbReference>
<evidence type="ECO:0000256" key="2">
    <source>
        <dbReference type="ARBA" id="ARBA00022448"/>
    </source>
</evidence>
<protein>
    <recommendedName>
        <fullName evidence="11">Probable potassium transport system protein Kup</fullName>
    </recommendedName>
</protein>
<dbReference type="PANTHER" id="PTHR30540:SF83">
    <property type="entry name" value="K+ POTASSIUM TRANSPORTER"/>
    <property type="match status" value="1"/>
</dbReference>
<keyword evidence="2 11" id="KW-0813">Transport</keyword>
<evidence type="ECO:0000256" key="8">
    <source>
        <dbReference type="ARBA" id="ARBA00022989"/>
    </source>
</evidence>
<keyword evidence="4 11" id="KW-0633">Potassium transport</keyword>
<evidence type="ECO:0000259" key="13">
    <source>
        <dbReference type="Pfam" id="PF22776"/>
    </source>
</evidence>
<feature type="transmembrane region" description="Helical" evidence="11">
    <location>
        <begin position="427"/>
        <end position="448"/>
    </location>
</feature>
<evidence type="ECO:0000259" key="12">
    <source>
        <dbReference type="Pfam" id="PF02705"/>
    </source>
</evidence>
<feature type="transmembrane region" description="Helical" evidence="11">
    <location>
        <begin position="402"/>
        <end position="421"/>
    </location>
</feature>